<protein>
    <recommendedName>
        <fullName evidence="7">Kinesin light chain</fullName>
    </recommendedName>
</protein>
<evidence type="ECO:0008006" key="7">
    <source>
        <dbReference type="Google" id="ProtNLM"/>
    </source>
</evidence>
<dbReference type="EMBL" id="CAJVCH010076400">
    <property type="protein sequence ID" value="CAG7721034.1"/>
    <property type="molecule type" value="Genomic_DNA"/>
</dbReference>
<keyword evidence="2 3" id="KW-0802">TPR repeat</keyword>
<keyword evidence="6" id="KW-1185">Reference proteome</keyword>
<dbReference type="Pfam" id="PF13374">
    <property type="entry name" value="TPR_10"/>
    <property type="match status" value="1"/>
</dbReference>
<keyword evidence="4" id="KW-0472">Membrane</keyword>
<keyword evidence="4" id="KW-0812">Transmembrane</keyword>
<dbReference type="Proteomes" id="UP000708208">
    <property type="component" value="Unassembled WGS sequence"/>
</dbReference>
<evidence type="ECO:0000256" key="2">
    <source>
        <dbReference type="ARBA" id="ARBA00022803"/>
    </source>
</evidence>
<dbReference type="PROSITE" id="PS50005">
    <property type="entry name" value="TPR"/>
    <property type="match status" value="1"/>
</dbReference>
<dbReference type="PANTHER" id="PTHR45641">
    <property type="entry name" value="TETRATRICOPEPTIDE REPEAT PROTEIN (AFU_ORTHOLOGUE AFUA_6G03870)"/>
    <property type="match status" value="1"/>
</dbReference>
<comment type="caution">
    <text evidence="5">The sequence shown here is derived from an EMBL/GenBank/DDBJ whole genome shotgun (WGS) entry which is preliminary data.</text>
</comment>
<dbReference type="Pfam" id="PF13181">
    <property type="entry name" value="TPR_8"/>
    <property type="match status" value="1"/>
</dbReference>
<evidence type="ECO:0000256" key="4">
    <source>
        <dbReference type="SAM" id="Phobius"/>
    </source>
</evidence>
<dbReference type="Pfam" id="PF13424">
    <property type="entry name" value="TPR_12"/>
    <property type="match status" value="4"/>
</dbReference>
<dbReference type="OrthoDB" id="7616244at2759"/>
<evidence type="ECO:0000313" key="5">
    <source>
        <dbReference type="EMBL" id="CAG7721034.1"/>
    </source>
</evidence>
<evidence type="ECO:0000256" key="1">
    <source>
        <dbReference type="ARBA" id="ARBA00022737"/>
    </source>
</evidence>
<evidence type="ECO:0000313" key="6">
    <source>
        <dbReference type="Proteomes" id="UP000708208"/>
    </source>
</evidence>
<dbReference type="InterPro" id="IPR019734">
    <property type="entry name" value="TPR_rpt"/>
</dbReference>
<reference evidence="5" key="1">
    <citation type="submission" date="2021-06" db="EMBL/GenBank/DDBJ databases">
        <authorList>
            <person name="Hodson N. C."/>
            <person name="Mongue J. A."/>
            <person name="Jaron S. K."/>
        </authorList>
    </citation>
    <scope>NUCLEOTIDE SEQUENCE</scope>
</reference>
<feature type="repeat" description="TPR" evidence="3">
    <location>
        <begin position="161"/>
        <end position="194"/>
    </location>
</feature>
<keyword evidence="1" id="KW-0677">Repeat</keyword>
<sequence length="973" mass="111311">MRKYVKNLFKAFKASRKNKREISIKAIAEPSKVKQDEDVNQVRAQVLMKKGNYARAFQLLTAELEEAKASHNQDTTFLKYKLAFVLTRLNKFEEALMVYQNLAEDLSNSKRADSALDLITIQLEIFDLLRKLQKCSQALKLIDEICRKCEEKYGAGHPDTLRTITYRGCALRDLKRYDEAIEEFKKVLQHQEKIPEMALSTNLLFATTLVDVEKLEEAHCLIKTLLELPGTTKLDQIAIRLHHAWILQEQKRYNEALPIYEDIFKNQTEILGRHHPDTLTTRHNLASILDDKGSFVEALQHYEAILNIQEKSIGPQHPDTLLTKYNLAFVLDHLGQFPLAFYMLSSTFQSQQAVLGSKHSDTLASRRKMALVLEKMGKYDEALSVIQEVLQTQEQLEDIDGRDLLTTQHNLVFILSSCGKYNEAFTLSESVIEAKTRIYGPEKPEIWSALNNHGFILVNLGRYDEAIKLNSRVSTHQQNLLETSDPDLLENLRLQAVILLKLTKFKEALKIFTKLLQVRKGLLGEANPITLGAKQEYQQVLALTGEHDRALENCFQLLQDQKETLGEKHPQVAGTLQIMGEILLKQGKLKEASNLFLLVLKIRREVFGESHPQTLLTQEGIAAVMETEGKFEDALELNRTILEIRTKNLGANHSDTLKSRLDVKQAAGIIFGENEAKNAGSHSSSVDSSTKNSYTSIAGFPVEDQTQTNPRNDVNPKVLERIEIQASIRSVLDEMARTNNQLFIRPCSLSTQDQIKVFGKKVSKASEVFCEQGARILIIARTYLWVNYWNWVEPPVGAELERFDFINEDGIHVLRCSIYDNRMKMYVGADSNFGEFIVEDHVSTNCEEIDLGTMIVEDSNSEQVFRFEKDKKHFNVLLYPEQMKMCSIYNYWDPNEFPFLNSMGNHIFGVPLPDDISPRRRALLFAASFYVYHKYYQKDKRCRFILAVFIGLSTVIIVIFIVLQKIDSLEDLK</sequence>
<organism evidence="5 6">
    <name type="scientific">Allacma fusca</name>
    <dbReference type="NCBI Taxonomy" id="39272"/>
    <lineage>
        <taxon>Eukaryota</taxon>
        <taxon>Metazoa</taxon>
        <taxon>Ecdysozoa</taxon>
        <taxon>Arthropoda</taxon>
        <taxon>Hexapoda</taxon>
        <taxon>Collembola</taxon>
        <taxon>Symphypleona</taxon>
        <taxon>Sminthuridae</taxon>
        <taxon>Allacma</taxon>
    </lineage>
</organism>
<keyword evidence="4" id="KW-1133">Transmembrane helix</keyword>
<gene>
    <name evidence="5" type="ORF">AFUS01_LOCUS10283</name>
</gene>
<evidence type="ECO:0000256" key="3">
    <source>
        <dbReference type="PROSITE-ProRule" id="PRU00339"/>
    </source>
</evidence>
<dbReference type="PANTHER" id="PTHR45641:SF19">
    <property type="entry name" value="NEPHROCYSTIN-3"/>
    <property type="match status" value="1"/>
</dbReference>
<accession>A0A8J2JT27</accession>
<dbReference type="SMART" id="SM00028">
    <property type="entry name" value="TPR"/>
    <property type="match status" value="6"/>
</dbReference>
<dbReference type="AlphaFoldDB" id="A0A8J2JT27"/>
<proteinExistence type="predicted"/>
<feature type="transmembrane region" description="Helical" evidence="4">
    <location>
        <begin position="944"/>
        <end position="963"/>
    </location>
</feature>
<name>A0A8J2JT27_9HEXA</name>